<organism evidence="8 9">
    <name type="scientific">Pollutimonas subterranea</name>
    <dbReference type="NCBI Taxonomy" id="2045210"/>
    <lineage>
        <taxon>Bacteria</taxon>
        <taxon>Pseudomonadati</taxon>
        <taxon>Pseudomonadota</taxon>
        <taxon>Betaproteobacteria</taxon>
        <taxon>Burkholderiales</taxon>
        <taxon>Alcaligenaceae</taxon>
        <taxon>Pollutimonas</taxon>
    </lineage>
</organism>
<keyword evidence="5" id="KW-0175">Coiled coil</keyword>
<evidence type="ECO:0000256" key="1">
    <source>
        <dbReference type="ARBA" id="ARBA00004453"/>
    </source>
</evidence>
<keyword evidence="4 8" id="KW-0238">DNA-binding</keyword>
<evidence type="ECO:0000259" key="7">
    <source>
        <dbReference type="SMART" id="SM00528"/>
    </source>
</evidence>
<dbReference type="PANTHER" id="PTHR38097">
    <property type="match status" value="1"/>
</dbReference>
<sequence>MVRDTYLSAKQKIEKEIQKLQKQAQALQVKQRGPAITSIIRSMREYEITPEEIAEAYNKKTVKTSTPKPTPAAAKNKRPVPAKYRHPETGATWTGRGKAPRWVTAAEAEGQDRSNFLI</sequence>
<dbReference type="SMART" id="SM00528">
    <property type="entry name" value="HNS"/>
    <property type="match status" value="1"/>
</dbReference>
<evidence type="ECO:0000256" key="6">
    <source>
        <dbReference type="SAM" id="MobiDB-lite"/>
    </source>
</evidence>
<keyword evidence="9" id="KW-1185">Reference proteome</keyword>
<keyword evidence="3" id="KW-0963">Cytoplasm</keyword>
<feature type="compositionally biased region" description="Basic residues" evidence="6">
    <location>
        <begin position="75"/>
        <end position="84"/>
    </location>
</feature>
<comment type="similarity">
    <text evidence="2">Belongs to the histone-like protein H-NS family.</text>
</comment>
<dbReference type="RefSeq" id="WP_102075567.1">
    <property type="nucleotide sequence ID" value="NZ_PDNW01000023.1"/>
</dbReference>
<feature type="region of interest" description="Disordered" evidence="6">
    <location>
        <begin position="59"/>
        <end position="100"/>
    </location>
</feature>
<dbReference type="InterPro" id="IPR027444">
    <property type="entry name" value="H-NS_C_dom"/>
</dbReference>
<proteinExistence type="inferred from homology"/>
<reference evidence="8 9" key="1">
    <citation type="submission" date="2017-10" db="EMBL/GenBank/DDBJ databases">
        <title>Two draft genome sequences of Pusillimonas sp. strains isolated from a nitrate- and radionuclide-contaminated groundwater in Russia.</title>
        <authorList>
            <person name="Grouzdev D.S."/>
            <person name="Tourova T.P."/>
            <person name="Goeva M.A."/>
            <person name="Babich T.L."/>
            <person name="Sokolova D.S."/>
            <person name="Abdullin R."/>
            <person name="Poltaraus A.B."/>
            <person name="Toshchakov S.V."/>
            <person name="Nazina T.N."/>
        </authorList>
    </citation>
    <scope>NUCLEOTIDE SEQUENCE [LARGE SCALE GENOMIC DNA]</scope>
    <source>
        <strain evidence="8 9">JR1/69-3-13</strain>
    </source>
</reference>
<evidence type="ECO:0000256" key="3">
    <source>
        <dbReference type="ARBA" id="ARBA00022490"/>
    </source>
</evidence>
<dbReference type="Gene3D" id="4.10.430.10">
    <property type="entry name" value="Histone-like protein H-NS, C-terminal domain"/>
    <property type="match status" value="1"/>
</dbReference>
<evidence type="ECO:0000256" key="5">
    <source>
        <dbReference type="SAM" id="Coils"/>
    </source>
</evidence>
<dbReference type="InterPro" id="IPR037150">
    <property type="entry name" value="H-NS_C_dom_sf"/>
</dbReference>
<dbReference type="Pfam" id="PF00816">
    <property type="entry name" value="Histone_HNS"/>
    <property type="match status" value="1"/>
</dbReference>
<gene>
    <name evidence="8" type="ORF">CR159_19080</name>
</gene>
<feature type="coiled-coil region" evidence="5">
    <location>
        <begin position="3"/>
        <end position="30"/>
    </location>
</feature>
<comment type="subcellular location">
    <subcellularLocation>
        <location evidence="1">Cytoplasm</location>
        <location evidence="1">Nucleoid</location>
    </subcellularLocation>
</comment>
<dbReference type="EMBL" id="PDNW01000023">
    <property type="protein sequence ID" value="PLC48284.1"/>
    <property type="molecule type" value="Genomic_DNA"/>
</dbReference>
<feature type="domain" description="DNA-binding protein H-NS-like C-terminal" evidence="7">
    <location>
        <begin position="74"/>
        <end position="118"/>
    </location>
</feature>
<evidence type="ECO:0000256" key="4">
    <source>
        <dbReference type="ARBA" id="ARBA00023125"/>
    </source>
</evidence>
<dbReference type="GO" id="GO:0003677">
    <property type="term" value="F:DNA binding"/>
    <property type="evidence" value="ECO:0007669"/>
    <property type="project" value="UniProtKB-KW"/>
</dbReference>
<dbReference type="OrthoDB" id="5297879at2"/>
<feature type="compositionally biased region" description="Low complexity" evidence="6">
    <location>
        <begin position="63"/>
        <end position="74"/>
    </location>
</feature>
<dbReference type="GO" id="GO:0009295">
    <property type="term" value="C:nucleoid"/>
    <property type="evidence" value="ECO:0007669"/>
    <property type="project" value="UniProtKB-SubCell"/>
</dbReference>
<protein>
    <submittedName>
        <fullName evidence="8">DNA-binding protein</fullName>
    </submittedName>
</protein>
<dbReference type="PANTHER" id="PTHR38097:SF2">
    <property type="entry name" value="DNA-BINDING PROTEIN STPA"/>
    <property type="match status" value="1"/>
</dbReference>
<evidence type="ECO:0000256" key="2">
    <source>
        <dbReference type="ARBA" id="ARBA00010610"/>
    </source>
</evidence>
<dbReference type="AlphaFoldDB" id="A0A2N4TZU7"/>
<evidence type="ECO:0000313" key="9">
    <source>
        <dbReference type="Proteomes" id="UP000234190"/>
    </source>
</evidence>
<accession>A0A2N4TZU7</accession>
<dbReference type="SUPFAM" id="SSF81273">
    <property type="entry name" value="H-NS histone-like proteins"/>
    <property type="match status" value="1"/>
</dbReference>
<comment type="caution">
    <text evidence="8">The sequence shown here is derived from an EMBL/GenBank/DDBJ whole genome shotgun (WGS) entry which is preliminary data.</text>
</comment>
<evidence type="ECO:0000313" key="8">
    <source>
        <dbReference type="EMBL" id="PLC48284.1"/>
    </source>
</evidence>
<name>A0A2N4TZU7_9BURK</name>
<dbReference type="Proteomes" id="UP000234190">
    <property type="component" value="Unassembled WGS sequence"/>
</dbReference>